<evidence type="ECO:0000313" key="1">
    <source>
        <dbReference type="EMBL" id="GME80226.1"/>
    </source>
</evidence>
<gene>
    <name evidence="1" type="ORF">Amon02_000434900</name>
</gene>
<sequence>MMTTSPQYIHIITDLPSELQCLIFKFALFHHLKARDGPDRSVEALRGLNSIVGKNPAFDSLVAEAVSEMAFSDKELNYLDDFMDILFKSSFRINQVDITQPHNQDMHPNIMKALQVGCKQAAMDYSRVYGQEIINSPFFEYITIVKCDHKRFIGMFSQGYIFKMVRLTQLILVCWDPIPWDELIKNLSSFKKWREEIQESRISGVKFSICIQANSFELNTENVEILFSKLAGWKMQLDSMICYLDKDGFKTGFYHRLHARDIHLKTWVLLHTIDTGNPTIIEMLNCLPGVYDVSIDLRDPDNEGPIAEYEICFSNPETVRLSLRNLKSVKQISFKAMTLLSSLTLTNCPFDPNMHLSLSGSLRTLLLYHINFLNLGANIKFPKHLKRLGIFGNSLIFWDDAQSQSSDDSSLDTTTFDISKVEDGFTLSQWQEFIDNLPESLPSLRIENNTYIRQDASPLRICSPDNLTYDRLMDLRSFAYKTDIKLDDFNVSSLPPSENLLLKTGSTFTGFFSPQLESINISLEGYRGSFPYFCNRFIASLTKLTTFECHFGYLLVRHTVDFRNINFPPAISAFTIHYPDPYNFTPDLNKTAVYLIFDKLPKSLSSFKILDGDAVEIIVDDKYGETIESVKDRLTKSDGVRKFHSTNFHSEEDHDVTTLLAKMNLPYIN</sequence>
<evidence type="ECO:0000313" key="2">
    <source>
        <dbReference type="Proteomes" id="UP001165064"/>
    </source>
</evidence>
<reference evidence="1" key="1">
    <citation type="submission" date="2023-04" db="EMBL/GenBank/DDBJ databases">
        <title>Ambrosiozyma monospora NBRC 10751.</title>
        <authorList>
            <person name="Ichikawa N."/>
            <person name="Sato H."/>
            <person name="Tonouchi N."/>
        </authorList>
    </citation>
    <scope>NUCLEOTIDE SEQUENCE</scope>
    <source>
        <strain evidence="1">NBRC 10751</strain>
    </source>
</reference>
<comment type="caution">
    <text evidence="1">The sequence shown here is derived from an EMBL/GenBank/DDBJ whole genome shotgun (WGS) entry which is preliminary data.</text>
</comment>
<name>A0ACB5T3G8_AMBMO</name>
<keyword evidence="2" id="KW-1185">Reference proteome</keyword>
<protein>
    <submittedName>
        <fullName evidence="1">Unnamed protein product</fullName>
    </submittedName>
</protein>
<organism evidence="1 2">
    <name type="scientific">Ambrosiozyma monospora</name>
    <name type="common">Yeast</name>
    <name type="synonym">Endomycopsis monosporus</name>
    <dbReference type="NCBI Taxonomy" id="43982"/>
    <lineage>
        <taxon>Eukaryota</taxon>
        <taxon>Fungi</taxon>
        <taxon>Dikarya</taxon>
        <taxon>Ascomycota</taxon>
        <taxon>Saccharomycotina</taxon>
        <taxon>Pichiomycetes</taxon>
        <taxon>Pichiales</taxon>
        <taxon>Pichiaceae</taxon>
        <taxon>Ambrosiozyma</taxon>
    </lineage>
</organism>
<dbReference type="EMBL" id="BSXS01002955">
    <property type="protein sequence ID" value="GME80226.1"/>
    <property type="molecule type" value="Genomic_DNA"/>
</dbReference>
<dbReference type="Proteomes" id="UP001165064">
    <property type="component" value="Unassembled WGS sequence"/>
</dbReference>
<accession>A0ACB5T3G8</accession>
<proteinExistence type="predicted"/>